<keyword evidence="7" id="KW-0256">Endoplasmic reticulum</keyword>
<dbReference type="GO" id="GO:0005789">
    <property type="term" value="C:endoplasmic reticulum membrane"/>
    <property type="evidence" value="ECO:0007669"/>
    <property type="project" value="UniProtKB-SubCell"/>
</dbReference>
<accession>A0A2V1E3G3</accession>
<comment type="similarity">
    <text evidence="2 7">Belongs to the TPT transporter family. SLC35D subfamily.</text>
</comment>
<feature type="transmembrane region" description="Helical" evidence="7">
    <location>
        <begin position="313"/>
        <end position="330"/>
    </location>
</feature>
<evidence type="ECO:0000256" key="4">
    <source>
        <dbReference type="ARBA" id="ARBA00022692"/>
    </source>
</evidence>
<feature type="compositionally biased region" description="Low complexity" evidence="8">
    <location>
        <begin position="93"/>
        <end position="105"/>
    </location>
</feature>
<feature type="compositionally biased region" description="Acidic residues" evidence="8">
    <location>
        <begin position="109"/>
        <end position="118"/>
    </location>
</feature>
<dbReference type="Proteomes" id="UP000244855">
    <property type="component" value="Unassembled WGS sequence"/>
</dbReference>
<evidence type="ECO:0000256" key="1">
    <source>
        <dbReference type="ARBA" id="ARBA00003420"/>
    </source>
</evidence>
<dbReference type="PANTHER" id="PTHR11132">
    <property type="entry name" value="SOLUTE CARRIER FAMILY 35"/>
    <property type="match status" value="1"/>
</dbReference>
<keyword evidence="4 7" id="KW-0812">Transmembrane</keyword>
<feature type="transmembrane region" description="Helical" evidence="7">
    <location>
        <begin position="365"/>
        <end position="384"/>
    </location>
</feature>
<name>A0A2V1E3G3_9PLEO</name>
<feature type="transmembrane region" description="Helical" evidence="7">
    <location>
        <begin position="286"/>
        <end position="307"/>
    </location>
</feature>
<feature type="transmembrane region" description="Helical" evidence="7">
    <location>
        <begin position="491"/>
        <end position="511"/>
    </location>
</feature>
<organism evidence="9 10">
    <name type="scientific">Periconia macrospinosa</name>
    <dbReference type="NCBI Taxonomy" id="97972"/>
    <lineage>
        <taxon>Eukaryota</taxon>
        <taxon>Fungi</taxon>
        <taxon>Dikarya</taxon>
        <taxon>Ascomycota</taxon>
        <taxon>Pezizomycotina</taxon>
        <taxon>Dothideomycetes</taxon>
        <taxon>Pleosporomycetidae</taxon>
        <taxon>Pleosporales</taxon>
        <taxon>Massarineae</taxon>
        <taxon>Periconiaceae</taxon>
        <taxon>Periconia</taxon>
    </lineage>
</organism>
<comment type="function">
    <text evidence="1 7">Involved in the import of GDP-mannose from the cytoplasm into the Golgi lumen.</text>
</comment>
<dbReference type="EMBL" id="KZ805316">
    <property type="protein sequence ID" value="PVI05083.1"/>
    <property type="molecule type" value="Genomic_DNA"/>
</dbReference>
<evidence type="ECO:0000313" key="10">
    <source>
        <dbReference type="Proteomes" id="UP000244855"/>
    </source>
</evidence>
<dbReference type="InterPro" id="IPR050186">
    <property type="entry name" value="TPT_transporter"/>
</dbReference>
<feature type="transmembrane region" description="Helical" evidence="7">
    <location>
        <begin position="461"/>
        <end position="484"/>
    </location>
</feature>
<proteinExistence type="inferred from homology"/>
<evidence type="ECO:0000256" key="2">
    <source>
        <dbReference type="ARBA" id="ARBA00010425"/>
    </source>
</evidence>
<feature type="transmembrane region" description="Helical" evidence="7">
    <location>
        <begin position="161"/>
        <end position="180"/>
    </location>
</feature>
<feature type="compositionally biased region" description="Basic and acidic residues" evidence="8">
    <location>
        <begin position="28"/>
        <end position="45"/>
    </location>
</feature>
<evidence type="ECO:0000256" key="3">
    <source>
        <dbReference type="ARBA" id="ARBA00011182"/>
    </source>
</evidence>
<dbReference type="STRING" id="97972.A0A2V1E3G3"/>
<keyword evidence="7" id="KW-0333">Golgi apparatus</keyword>
<dbReference type="OrthoDB" id="5547497at2759"/>
<dbReference type="GO" id="GO:0000139">
    <property type="term" value="C:Golgi membrane"/>
    <property type="evidence" value="ECO:0007669"/>
    <property type="project" value="UniProtKB-SubCell"/>
</dbReference>
<keyword evidence="7" id="KW-0813">Transport</keyword>
<comment type="subcellular location">
    <subcellularLocation>
        <location evidence="7">Golgi apparatus membrane</location>
        <topology evidence="7">Multi-pass membrane protein</topology>
    </subcellularLocation>
    <subcellularLocation>
        <location evidence="7">Cytoplasmic vesicle membrane</location>
        <topology evidence="7">Multi-pass membrane protein</topology>
    </subcellularLocation>
    <subcellularLocation>
        <location evidence="7">Endoplasmic reticulum membrane</location>
        <topology evidence="7">Multi-pass membrane protein</topology>
    </subcellularLocation>
</comment>
<feature type="transmembrane region" description="Helical" evidence="7">
    <location>
        <begin position="517"/>
        <end position="534"/>
    </location>
</feature>
<feature type="transmembrane region" description="Helical" evidence="7">
    <location>
        <begin position="426"/>
        <end position="449"/>
    </location>
</feature>
<feature type="region of interest" description="Disordered" evidence="8">
    <location>
        <begin position="18"/>
        <end position="59"/>
    </location>
</feature>
<evidence type="ECO:0000313" key="9">
    <source>
        <dbReference type="EMBL" id="PVI05083.1"/>
    </source>
</evidence>
<keyword evidence="6 7" id="KW-0472">Membrane</keyword>
<feature type="region of interest" description="Disordered" evidence="8">
    <location>
        <begin position="92"/>
        <end position="119"/>
    </location>
</feature>
<keyword evidence="7" id="KW-0968">Cytoplasmic vesicle</keyword>
<keyword evidence="5 7" id="KW-1133">Transmembrane helix</keyword>
<evidence type="ECO:0000256" key="7">
    <source>
        <dbReference type="RuleBase" id="RU367097"/>
    </source>
</evidence>
<evidence type="ECO:0000256" key="5">
    <source>
        <dbReference type="ARBA" id="ARBA00022989"/>
    </source>
</evidence>
<sequence length="550" mass="61004">MNSSRPFTRTANNFFRPAFSYLNNNSTARDHSKKNDNYRYSDSPRRKNSASSLDDTDHSDVEQYAQMDSSRMSHSSSHSLNELQPALPLIDISSRSTSPYPRTRSAIQSEDEDDDFEPADSIRPLFSHSLDRRTGGGTFRGIWREGGLGNFFFGTWMGWQIWVALLVFWVGGCGFGLLLMNRFILLTGVYKFPFPLAHSYLQLVLTHIFIVIFASITRGLATPLRRLGFGAAVAPAYPATPTGGNYRAPNKPQSSIMKFAKWMTNGSGGIAGGGLFEFDLNVAKQVLPLAIVFSMKVVLSNFSFAYAPLPVYQVARIGVTPLAFIFSCILSKENHSGSSLSSALSATLFLLFASLRANVRVTQESIVAGVFSSFFTALYPILLLRTYRAIVSSLIPQGDTLITGYPSSGDDSTASNREETRAYYRVLHYTSLLSIILITPLVLISGGVGKIFHDLPFLDLPFFWFMIWCGTLGSFAVFTSTLLLVKATSPLTATFVAVPRSACQLMFVSMFKMPGHSWTGVVLCWISSVWFLIARREEGRTLDRMRLEGR</sequence>
<evidence type="ECO:0000256" key="8">
    <source>
        <dbReference type="SAM" id="MobiDB-lite"/>
    </source>
</evidence>
<reference evidence="9 10" key="1">
    <citation type="journal article" date="2018" name="Sci. Rep.">
        <title>Comparative genomics provides insights into the lifestyle and reveals functional heterogeneity of dark septate endophytic fungi.</title>
        <authorList>
            <person name="Knapp D.G."/>
            <person name="Nemeth J.B."/>
            <person name="Barry K."/>
            <person name="Hainaut M."/>
            <person name="Henrissat B."/>
            <person name="Johnson J."/>
            <person name="Kuo A."/>
            <person name="Lim J.H.P."/>
            <person name="Lipzen A."/>
            <person name="Nolan M."/>
            <person name="Ohm R.A."/>
            <person name="Tamas L."/>
            <person name="Grigoriev I.V."/>
            <person name="Spatafora J.W."/>
            <person name="Nagy L.G."/>
            <person name="Kovacs G.M."/>
        </authorList>
    </citation>
    <scope>NUCLEOTIDE SEQUENCE [LARGE SCALE GENOMIC DNA]</scope>
    <source>
        <strain evidence="9 10">DSE2036</strain>
    </source>
</reference>
<dbReference type="GO" id="GO:0030659">
    <property type="term" value="C:cytoplasmic vesicle membrane"/>
    <property type="evidence" value="ECO:0007669"/>
    <property type="project" value="UniProtKB-SubCell"/>
</dbReference>
<feature type="transmembrane region" description="Helical" evidence="7">
    <location>
        <begin position="200"/>
        <end position="221"/>
    </location>
</feature>
<comment type="subunit">
    <text evidence="3 7">Homooligomer.</text>
</comment>
<protein>
    <recommendedName>
        <fullName evidence="7">GDP-mannose transporter</fullName>
        <shortName evidence="7">GMT</shortName>
    </recommendedName>
</protein>
<evidence type="ECO:0000256" key="6">
    <source>
        <dbReference type="ARBA" id="ARBA00023136"/>
    </source>
</evidence>
<keyword evidence="7" id="KW-0762">Sugar transport</keyword>
<feature type="transmembrane region" description="Helical" evidence="7">
    <location>
        <begin position="342"/>
        <end position="359"/>
    </location>
</feature>
<gene>
    <name evidence="9" type="ORF">DM02DRAFT_610954</name>
</gene>
<keyword evidence="10" id="KW-1185">Reference proteome</keyword>
<dbReference type="AlphaFoldDB" id="A0A2V1E3G3"/>